<keyword evidence="2" id="KW-1185">Reference proteome</keyword>
<organism evidence="1 2">
    <name type="scientific">Rhodococcoides trifolii</name>
    <dbReference type="NCBI Taxonomy" id="908250"/>
    <lineage>
        <taxon>Bacteria</taxon>
        <taxon>Bacillati</taxon>
        <taxon>Actinomycetota</taxon>
        <taxon>Actinomycetes</taxon>
        <taxon>Mycobacteriales</taxon>
        <taxon>Nocardiaceae</taxon>
        <taxon>Rhodococcoides</taxon>
    </lineage>
</organism>
<dbReference type="AlphaFoldDB" id="A0A917LGG5"/>
<sequence>MSESPQSESTPFRRQLAENVDAIADKYLDRQVSMQHVVTDSIEAYTAAWREHRDGEPLDLLSADNRAELGSFVYTCVTSVGEPENPQFPVRRS</sequence>
<dbReference type="RefSeq" id="WP_188546515.1">
    <property type="nucleotide sequence ID" value="NZ_BMCU01000004.1"/>
</dbReference>
<name>A0A917LGG5_9NOCA</name>
<reference evidence="1" key="1">
    <citation type="journal article" date="2014" name="Int. J. Syst. Evol. Microbiol.">
        <title>Complete genome sequence of Corynebacterium casei LMG S-19264T (=DSM 44701T), isolated from a smear-ripened cheese.</title>
        <authorList>
            <consortium name="US DOE Joint Genome Institute (JGI-PGF)"/>
            <person name="Walter F."/>
            <person name="Albersmeier A."/>
            <person name="Kalinowski J."/>
            <person name="Ruckert C."/>
        </authorList>
    </citation>
    <scope>NUCLEOTIDE SEQUENCE</scope>
    <source>
        <strain evidence="1">CCM 7905</strain>
    </source>
</reference>
<comment type="caution">
    <text evidence="1">The sequence shown here is derived from an EMBL/GenBank/DDBJ whole genome shotgun (WGS) entry which is preliminary data.</text>
</comment>
<accession>A0A917LGG5</accession>
<gene>
    <name evidence="1" type="ORF">GCM10007304_38650</name>
</gene>
<protein>
    <submittedName>
        <fullName evidence="1">Uncharacterized protein</fullName>
    </submittedName>
</protein>
<dbReference type="EMBL" id="BMCU01000004">
    <property type="protein sequence ID" value="GGG21067.1"/>
    <property type="molecule type" value="Genomic_DNA"/>
</dbReference>
<dbReference type="Proteomes" id="UP000654257">
    <property type="component" value="Unassembled WGS sequence"/>
</dbReference>
<evidence type="ECO:0000313" key="2">
    <source>
        <dbReference type="Proteomes" id="UP000654257"/>
    </source>
</evidence>
<proteinExistence type="predicted"/>
<evidence type="ECO:0000313" key="1">
    <source>
        <dbReference type="EMBL" id="GGG21067.1"/>
    </source>
</evidence>
<reference evidence="1" key="2">
    <citation type="submission" date="2020-09" db="EMBL/GenBank/DDBJ databases">
        <authorList>
            <person name="Sun Q."/>
            <person name="Sedlacek I."/>
        </authorList>
    </citation>
    <scope>NUCLEOTIDE SEQUENCE</scope>
    <source>
        <strain evidence="1">CCM 7905</strain>
    </source>
</reference>